<dbReference type="Gene3D" id="1.10.540.10">
    <property type="entry name" value="Acyl-CoA dehydrogenase/oxidase, N-terminal domain"/>
    <property type="match status" value="1"/>
</dbReference>
<keyword evidence="11" id="KW-1185">Reference proteome</keyword>
<dbReference type="RefSeq" id="WP_283405576.1">
    <property type="nucleotide sequence ID" value="NZ_FXUI01000003.1"/>
</dbReference>
<evidence type="ECO:0000256" key="5">
    <source>
        <dbReference type="ARBA" id="ARBA00023002"/>
    </source>
</evidence>
<feature type="domain" description="Acyl-CoA dehydrogenase/oxidase N-terminal" evidence="9">
    <location>
        <begin position="6"/>
        <end position="122"/>
    </location>
</feature>
<dbReference type="InterPro" id="IPR036250">
    <property type="entry name" value="AcylCo_DH-like_C"/>
</dbReference>
<evidence type="ECO:0000256" key="3">
    <source>
        <dbReference type="ARBA" id="ARBA00022630"/>
    </source>
</evidence>
<proteinExistence type="inferred from homology"/>
<keyword evidence="3 6" id="KW-0285">Flavoprotein</keyword>
<comment type="caution">
    <text evidence="10">The sequence shown here is derived from an EMBL/GenBank/DDBJ whole genome shotgun (WGS) entry which is preliminary data.</text>
</comment>
<evidence type="ECO:0000313" key="11">
    <source>
        <dbReference type="Proteomes" id="UP001157910"/>
    </source>
</evidence>
<evidence type="ECO:0000259" key="7">
    <source>
        <dbReference type="Pfam" id="PF00441"/>
    </source>
</evidence>
<evidence type="ECO:0000256" key="4">
    <source>
        <dbReference type="ARBA" id="ARBA00022827"/>
    </source>
</evidence>
<keyword evidence="4 6" id="KW-0274">FAD</keyword>
<dbReference type="PANTHER" id="PTHR43292:SF3">
    <property type="entry name" value="ACYL-COA DEHYDROGENASE FADE29"/>
    <property type="match status" value="1"/>
</dbReference>
<dbReference type="InterPro" id="IPR052161">
    <property type="entry name" value="Mycobact_Acyl-CoA_DH"/>
</dbReference>
<dbReference type="InterPro" id="IPR006091">
    <property type="entry name" value="Acyl-CoA_Oxase/DH_mid-dom"/>
</dbReference>
<dbReference type="InterPro" id="IPR009100">
    <property type="entry name" value="AcylCoA_DH/oxidase_NM_dom_sf"/>
</dbReference>
<feature type="domain" description="Acyl-CoA dehydrogenase/oxidase C-terminal" evidence="7">
    <location>
        <begin position="233"/>
        <end position="381"/>
    </location>
</feature>
<accession>A0ABY1Q9Y0</accession>
<dbReference type="Gene3D" id="2.40.110.10">
    <property type="entry name" value="Butyryl-CoA Dehydrogenase, subunit A, domain 2"/>
    <property type="match status" value="1"/>
</dbReference>
<evidence type="ECO:0000256" key="1">
    <source>
        <dbReference type="ARBA" id="ARBA00001974"/>
    </source>
</evidence>
<sequence>MKLGFSPEEESFRKECAEWLNGQMNGEFKDIKGITTLTAKAERRKEWEQQLGAHNWSCVGWPEKWGGRGATLAEQVIFAEEYARSGAPGRVNHIGIELAGPTLLAFGTEEQKQRFLPDIAAGRTIFCQGFSEPNAGSDLASVRTKGRLDKDEWVVSGQKIWTSLAHISDWIFVVTRTEEGSTGPKGLTFLMMELDQPGIEVRGIEQINGDAEFNETFFDEARCPADSMIGGIGEGWKIAMGLLSFERGVSTLGQQMAFRNELDEIIAAARANGSANDPLIRQRIAKAEIGLRLMRYGALRMLSNTDHSKVDGAALTYKIQWASWRRSLGELAMDVLGQFGEVTESPNYEWDTLPNLFLYSRADTIYGGTNQIQRNLIAERGLGMPREPRGDK</sequence>
<dbReference type="SUPFAM" id="SSF47203">
    <property type="entry name" value="Acyl-CoA dehydrogenase C-terminal domain-like"/>
    <property type="match status" value="1"/>
</dbReference>
<dbReference type="InterPro" id="IPR037069">
    <property type="entry name" value="AcylCoA_DH/ox_N_sf"/>
</dbReference>
<evidence type="ECO:0000313" key="10">
    <source>
        <dbReference type="EMBL" id="SMP60648.1"/>
    </source>
</evidence>
<evidence type="ECO:0000256" key="6">
    <source>
        <dbReference type="RuleBase" id="RU362125"/>
    </source>
</evidence>
<dbReference type="InterPro" id="IPR013786">
    <property type="entry name" value="AcylCoA_DH/ox_N"/>
</dbReference>
<evidence type="ECO:0000259" key="8">
    <source>
        <dbReference type="Pfam" id="PF02770"/>
    </source>
</evidence>
<reference evidence="10 11" key="1">
    <citation type="submission" date="2017-05" db="EMBL/GenBank/DDBJ databases">
        <authorList>
            <person name="Varghese N."/>
            <person name="Submissions S."/>
        </authorList>
    </citation>
    <scope>NUCLEOTIDE SEQUENCE [LARGE SCALE GENOMIC DNA]</scope>
    <source>
        <strain evidence="10 11">SM16</strain>
    </source>
</reference>
<comment type="cofactor">
    <cofactor evidence="1 6">
        <name>FAD</name>
        <dbReference type="ChEBI" id="CHEBI:57692"/>
    </cofactor>
</comment>
<comment type="similarity">
    <text evidence="2 6">Belongs to the acyl-CoA dehydrogenase family.</text>
</comment>
<gene>
    <name evidence="10" type="ORF">SAMN06296065_103126</name>
</gene>
<evidence type="ECO:0000256" key="2">
    <source>
        <dbReference type="ARBA" id="ARBA00009347"/>
    </source>
</evidence>
<dbReference type="Proteomes" id="UP001157910">
    <property type="component" value="Unassembled WGS sequence"/>
</dbReference>
<keyword evidence="5 6" id="KW-0560">Oxidoreductase</keyword>
<evidence type="ECO:0000259" key="9">
    <source>
        <dbReference type="Pfam" id="PF02771"/>
    </source>
</evidence>
<dbReference type="Pfam" id="PF00441">
    <property type="entry name" value="Acyl-CoA_dh_1"/>
    <property type="match status" value="1"/>
</dbReference>
<dbReference type="Gene3D" id="1.20.140.10">
    <property type="entry name" value="Butyryl-CoA Dehydrogenase, subunit A, domain 3"/>
    <property type="match status" value="1"/>
</dbReference>
<dbReference type="SUPFAM" id="SSF56645">
    <property type="entry name" value="Acyl-CoA dehydrogenase NM domain-like"/>
    <property type="match status" value="1"/>
</dbReference>
<protein>
    <submittedName>
        <fullName evidence="10">Acyl-CoA dehydrogenase</fullName>
    </submittedName>
</protein>
<organism evidence="10 11">
    <name type="scientific">Novosphingobium panipatense</name>
    <dbReference type="NCBI Taxonomy" id="428991"/>
    <lineage>
        <taxon>Bacteria</taxon>
        <taxon>Pseudomonadati</taxon>
        <taxon>Pseudomonadota</taxon>
        <taxon>Alphaproteobacteria</taxon>
        <taxon>Sphingomonadales</taxon>
        <taxon>Sphingomonadaceae</taxon>
        <taxon>Novosphingobium</taxon>
    </lineage>
</organism>
<dbReference type="PANTHER" id="PTHR43292">
    <property type="entry name" value="ACYL-COA DEHYDROGENASE"/>
    <property type="match status" value="1"/>
</dbReference>
<name>A0ABY1Q9Y0_9SPHN</name>
<feature type="domain" description="Acyl-CoA oxidase/dehydrogenase middle" evidence="8">
    <location>
        <begin position="127"/>
        <end position="218"/>
    </location>
</feature>
<dbReference type="InterPro" id="IPR009075">
    <property type="entry name" value="AcylCo_DH/oxidase_C"/>
</dbReference>
<dbReference type="Pfam" id="PF02770">
    <property type="entry name" value="Acyl-CoA_dh_M"/>
    <property type="match status" value="1"/>
</dbReference>
<dbReference type="InterPro" id="IPR046373">
    <property type="entry name" value="Acyl-CoA_Oxase/DH_mid-dom_sf"/>
</dbReference>
<dbReference type="EMBL" id="FXUI01000003">
    <property type="protein sequence ID" value="SMP60648.1"/>
    <property type="molecule type" value="Genomic_DNA"/>
</dbReference>
<dbReference type="Pfam" id="PF02771">
    <property type="entry name" value="Acyl-CoA_dh_N"/>
    <property type="match status" value="1"/>
</dbReference>